<evidence type="ECO:0000313" key="2">
    <source>
        <dbReference type="Proteomes" id="UP001143856"/>
    </source>
</evidence>
<sequence>MGQYYRQSMLTIAAAHGDNSAAGLFQERDGPSHQPYVLPTSNSRAGQPKLYAFTKKMSFDLKITGQSILSTPGRLYSRAWVFQEQALSPRTLTFARDHISWRCQEMTFNERAPLVKPMKQFLEEDRSIIIIRPDTRQADAAIVRLQQEWILAKPIYVQTQLQKEHESRPCFSPEDEFLIKWGNIVLHYNERQMKYDSDKLAAIQGVADALEAVTSKKYFAGSWVDSTRSIVMSMLWSSEVAGSKRLDIAPSWSWASTSSKVKWPGHFLHHLVPKIEVRELKRHTDPSKPFPELIIQANTRPAIMNNRQLSAILDGSEMWSRLQPDPSRYPPLRDTPIMIFLDENLGSNELVWLAELAAGETRIKGSQHQVHCVILVKWGDNGYRRVGYCVWEEAVWISSNLPVAMRRVLALV</sequence>
<proteinExistence type="predicted"/>
<comment type="caution">
    <text evidence="1">The sequence shown here is derived from an EMBL/GenBank/DDBJ whole genome shotgun (WGS) entry which is preliminary data.</text>
</comment>
<name>A0ACC1PDH0_9PEZI</name>
<dbReference type="EMBL" id="JAPDGR010000459">
    <property type="protein sequence ID" value="KAJ2990050.1"/>
    <property type="molecule type" value="Genomic_DNA"/>
</dbReference>
<protein>
    <submittedName>
        <fullName evidence="1">Uncharacterized protein</fullName>
    </submittedName>
</protein>
<reference evidence="1" key="1">
    <citation type="submission" date="2022-10" db="EMBL/GenBank/DDBJ databases">
        <title>Genome Sequence of Xylaria curta.</title>
        <authorList>
            <person name="Buettner E."/>
        </authorList>
    </citation>
    <scope>NUCLEOTIDE SEQUENCE</scope>
    <source>
        <strain evidence="1">Babe10</strain>
    </source>
</reference>
<accession>A0ACC1PDH0</accession>
<organism evidence="1 2">
    <name type="scientific">Xylaria curta</name>
    <dbReference type="NCBI Taxonomy" id="42375"/>
    <lineage>
        <taxon>Eukaryota</taxon>
        <taxon>Fungi</taxon>
        <taxon>Dikarya</taxon>
        <taxon>Ascomycota</taxon>
        <taxon>Pezizomycotina</taxon>
        <taxon>Sordariomycetes</taxon>
        <taxon>Xylariomycetidae</taxon>
        <taxon>Xylariales</taxon>
        <taxon>Xylariaceae</taxon>
        <taxon>Xylaria</taxon>
    </lineage>
</organism>
<evidence type="ECO:0000313" key="1">
    <source>
        <dbReference type="EMBL" id="KAJ2990050.1"/>
    </source>
</evidence>
<gene>
    <name evidence="1" type="ORF">NUW58_g3152</name>
</gene>
<keyword evidence="2" id="KW-1185">Reference proteome</keyword>
<dbReference type="Proteomes" id="UP001143856">
    <property type="component" value="Unassembled WGS sequence"/>
</dbReference>